<name>A0ABQ1NDJ3_9BACT</name>
<evidence type="ECO:0000313" key="3">
    <source>
        <dbReference type="Proteomes" id="UP000636010"/>
    </source>
</evidence>
<proteinExistence type="predicted"/>
<dbReference type="Gene3D" id="3.40.50.300">
    <property type="entry name" value="P-loop containing nucleotide triphosphate hydrolases"/>
    <property type="match status" value="1"/>
</dbReference>
<dbReference type="InterPro" id="IPR027417">
    <property type="entry name" value="P-loop_NTPase"/>
</dbReference>
<organism evidence="2 3">
    <name type="scientific">Marivirga lumbricoides</name>
    <dbReference type="NCBI Taxonomy" id="1046115"/>
    <lineage>
        <taxon>Bacteria</taxon>
        <taxon>Pseudomonadati</taxon>
        <taxon>Bacteroidota</taxon>
        <taxon>Cytophagia</taxon>
        <taxon>Cytophagales</taxon>
        <taxon>Marivirgaceae</taxon>
        <taxon>Marivirga</taxon>
    </lineage>
</organism>
<dbReference type="PANTHER" id="PTHR46844">
    <property type="entry name" value="SLR5058 PROTEIN"/>
    <property type="match status" value="1"/>
</dbReference>
<dbReference type="InterPro" id="IPR055036">
    <property type="entry name" value="SNaCT5"/>
</dbReference>
<keyword evidence="3" id="KW-1185">Reference proteome</keyword>
<feature type="domain" description="Short NACHT-associated C-terminal" evidence="1">
    <location>
        <begin position="271"/>
        <end position="473"/>
    </location>
</feature>
<gene>
    <name evidence="2" type="ORF">GCM10011506_46500</name>
</gene>
<protein>
    <recommendedName>
        <fullName evidence="1">Short NACHT-associated C-terminal domain-containing protein</fullName>
    </recommendedName>
</protein>
<comment type="caution">
    <text evidence="2">The sequence shown here is derived from an EMBL/GenBank/DDBJ whole genome shotgun (WGS) entry which is preliminary data.</text>
</comment>
<dbReference type="Pfam" id="PF22711">
    <property type="entry name" value="SNaCT5"/>
    <property type="match status" value="1"/>
</dbReference>
<accession>A0ABQ1NDJ3</accession>
<sequence length="496" mass="58471">MIRRGDFIFFLDGYDEISADDKKSVTQDVQRFINNSGENTFILTSRPDDSLASFGNFQSFSINALREDQVYELLSKYDENGELSKSLITKLQDHYYDNLSEFLANPLLVSLLYTAYEYKHVIPVKKHVFYRQVYDALFEAHDLSKGDYYQRDKFSKLGIDDFHTILRYISFFCLKKDQIEFTKDEIIRIIEDAKEKCETINFKKSEFLKDLITTVPLFVKEGLYYKWAHKSLYEYFVAQFIYQDTGNKRAQLLKTLTKTKYINIIDIYSNIDYKSFRNEIIEAWIIDFIDFCNKELEISRVNSDSVIQRKELTYQQDYLIIQFDPVEVENGVALSQYHTLSQKCFEIVEKKFPSIKNDDDDIPIEGYGIVISNKVIKDISSVNFTISMDNIGFERSINDYILSVAHSKGEKFVRKTKWKKTLNFKKFNIPKETPFKVTDESESILNQPENYDFVNEILSAYYDDDLVFDYVESKLFIERQKMLNLNNAESDFLSIK</sequence>
<dbReference type="RefSeq" id="WP_188467756.1">
    <property type="nucleotide sequence ID" value="NZ_BAABHU010000024.1"/>
</dbReference>
<dbReference type="EMBL" id="BMEC01000024">
    <property type="protein sequence ID" value="GGC55543.1"/>
    <property type="molecule type" value="Genomic_DNA"/>
</dbReference>
<dbReference type="PANTHER" id="PTHR46844:SF1">
    <property type="entry name" value="SLR5058 PROTEIN"/>
    <property type="match status" value="1"/>
</dbReference>
<evidence type="ECO:0000313" key="2">
    <source>
        <dbReference type="EMBL" id="GGC55543.1"/>
    </source>
</evidence>
<evidence type="ECO:0000259" key="1">
    <source>
        <dbReference type="Pfam" id="PF22711"/>
    </source>
</evidence>
<dbReference type="Proteomes" id="UP000636010">
    <property type="component" value="Unassembled WGS sequence"/>
</dbReference>
<reference evidence="3" key="1">
    <citation type="journal article" date="2019" name="Int. J. Syst. Evol. Microbiol.">
        <title>The Global Catalogue of Microorganisms (GCM) 10K type strain sequencing project: providing services to taxonomists for standard genome sequencing and annotation.</title>
        <authorList>
            <consortium name="The Broad Institute Genomics Platform"/>
            <consortium name="The Broad Institute Genome Sequencing Center for Infectious Disease"/>
            <person name="Wu L."/>
            <person name="Ma J."/>
        </authorList>
    </citation>
    <scope>NUCLEOTIDE SEQUENCE [LARGE SCALE GENOMIC DNA]</scope>
    <source>
        <strain evidence="3">CGMCC 1.10832</strain>
    </source>
</reference>